<dbReference type="Gene3D" id="2.30.110.10">
    <property type="entry name" value="Electron Transport, Fmn-binding Protein, Chain A"/>
    <property type="match status" value="1"/>
</dbReference>
<evidence type="ECO:0000256" key="1">
    <source>
        <dbReference type="ARBA" id="ARBA00023002"/>
    </source>
</evidence>
<sequence>MTPSLADRFKAGFRRHAAGVAIVVGETAGGPVGATVSSVASVSVDPPLLSFSLARTSTVGPQLVGCDELAVHILAASQVDLAKAYADRDAERFTTEQGWSSDGDLRLPEAVATFRGRPAHVIPAGGSWLVLMEVDRVELGAEAAPLVHHDRAYWTPSAPADARVERPLRVVEG</sequence>
<gene>
    <name evidence="3" type="ORF">ACFQ3F_05930</name>
</gene>
<dbReference type="SMART" id="SM00903">
    <property type="entry name" value="Flavin_Reduct"/>
    <property type="match status" value="1"/>
</dbReference>
<dbReference type="RefSeq" id="WP_367921445.1">
    <property type="nucleotide sequence ID" value="NZ_BAABAC010000042.1"/>
</dbReference>
<dbReference type="InterPro" id="IPR012349">
    <property type="entry name" value="Split_barrel_FMN-bd"/>
</dbReference>
<dbReference type="GO" id="GO:0016491">
    <property type="term" value="F:oxidoreductase activity"/>
    <property type="evidence" value="ECO:0007669"/>
    <property type="project" value="UniProtKB-KW"/>
</dbReference>
<dbReference type="Proteomes" id="UP001597229">
    <property type="component" value="Unassembled WGS sequence"/>
</dbReference>
<evidence type="ECO:0000313" key="3">
    <source>
        <dbReference type="EMBL" id="MFD1247320.1"/>
    </source>
</evidence>
<dbReference type="EMBL" id="JBHTLX010000008">
    <property type="protein sequence ID" value="MFD1247320.1"/>
    <property type="molecule type" value="Genomic_DNA"/>
</dbReference>
<keyword evidence="1 3" id="KW-0560">Oxidoreductase</keyword>
<evidence type="ECO:0000259" key="2">
    <source>
        <dbReference type="SMART" id="SM00903"/>
    </source>
</evidence>
<dbReference type="SUPFAM" id="SSF50475">
    <property type="entry name" value="FMN-binding split barrel"/>
    <property type="match status" value="1"/>
</dbReference>
<dbReference type="InterPro" id="IPR002563">
    <property type="entry name" value="Flavin_Rdtase-like_dom"/>
</dbReference>
<dbReference type="EC" id="1.-.-.-" evidence="3"/>
<protein>
    <submittedName>
        <fullName evidence="3">Flavin reductase family protein</fullName>
        <ecNumber evidence="3">1.-.-.-</ecNumber>
    </submittedName>
</protein>
<name>A0ABW3VXP5_9ACTN</name>
<reference evidence="4" key="1">
    <citation type="journal article" date="2019" name="Int. J. Syst. Evol. Microbiol.">
        <title>The Global Catalogue of Microorganisms (GCM) 10K type strain sequencing project: providing services to taxonomists for standard genome sequencing and annotation.</title>
        <authorList>
            <consortium name="The Broad Institute Genomics Platform"/>
            <consortium name="The Broad Institute Genome Sequencing Center for Infectious Disease"/>
            <person name="Wu L."/>
            <person name="Ma J."/>
        </authorList>
    </citation>
    <scope>NUCLEOTIDE SEQUENCE [LARGE SCALE GENOMIC DNA]</scope>
    <source>
        <strain evidence="4">CCUG 52478</strain>
    </source>
</reference>
<dbReference type="Pfam" id="PF01613">
    <property type="entry name" value="Flavin_Reduct"/>
    <property type="match status" value="1"/>
</dbReference>
<dbReference type="PANTHER" id="PTHR30466">
    <property type="entry name" value="FLAVIN REDUCTASE"/>
    <property type="match status" value="1"/>
</dbReference>
<organism evidence="3 4">
    <name type="scientific">Nocardioides ginsengisoli</name>
    <dbReference type="NCBI Taxonomy" id="363868"/>
    <lineage>
        <taxon>Bacteria</taxon>
        <taxon>Bacillati</taxon>
        <taxon>Actinomycetota</taxon>
        <taxon>Actinomycetes</taxon>
        <taxon>Propionibacteriales</taxon>
        <taxon>Nocardioidaceae</taxon>
        <taxon>Nocardioides</taxon>
    </lineage>
</organism>
<comment type="caution">
    <text evidence="3">The sequence shown here is derived from an EMBL/GenBank/DDBJ whole genome shotgun (WGS) entry which is preliminary data.</text>
</comment>
<feature type="domain" description="Flavin reductase like" evidence="2">
    <location>
        <begin position="13"/>
        <end position="155"/>
    </location>
</feature>
<proteinExistence type="predicted"/>
<keyword evidence="4" id="KW-1185">Reference proteome</keyword>
<accession>A0ABW3VXP5</accession>
<evidence type="ECO:0000313" key="4">
    <source>
        <dbReference type="Proteomes" id="UP001597229"/>
    </source>
</evidence>
<dbReference type="PANTHER" id="PTHR30466:SF1">
    <property type="entry name" value="FMN REDUCTASE (NADH) RUTF"/>
    <property type="match status" value="1"/>
</dbReference>
<dbReference type="InterPro" id="IPR050268">
    <property type="entry name" value="NADH-dep_flavin_reductase"/>
</dbReference>